<keyword evidence="2 7" id="KW-0813">Transport</keyword>
<dbReference type="AlphaFoldDB" id="A0AAW5FB88"/>
<comment type="subcellular location">
    <subcellularLocation>
        <location evidence="1 7">Cell membrane</location>
        <topology evidence="1 7">Multi-pass membrane protein</topology>
    </subcellularLocation>
</comment>
<evidence type="ECO:0000313" key="9">
    <source>
        <dbReference type="EMBL" id="MCK0089124.1"/>
    </source>
</evidence>
<dbReference type="CDD" id="cd06261">
    <property type="entry name" value="TM_PBP2"/>
    <property type="match status" value="1"/>
</dbReference>
<accession>A0AAW5FB88</accession>
<protein>
    <submittedName>
        <fullName evidence="9">ABC transporter permease</fullName>
    </submittedName>
</protein>
<comment type="caution">
    <text evidence="9">The sequence shown here is derived from an EMBL/GenBank/DDBJ whole genome shotgun (WGS) entry which is preliminary data.</text>
</comment>
<evidence type="ECO:0000256" key="3">
    <source>
        <dbReference type="ARBA" id="ARBA00022475"/>
    </source>
</evidence>
<evidence type="ECO:0000259" key="8">
    <source>
        <dbReference type="PROSITE" id="PS50928"/>
    </source>
</evidence>
<evidence type="ECO:0000256" key="6">
    <source>
        <dbReference type="ARBA" id="ARBA00023136"/>
    </source>
</evidence>
<dbReference type="Pfam" id="PF19300">
    <property type="entry name" value="BPD_transp_1_N"/>
    <property type="match status" value="1"/>
</dbReference>
<evidence type="ECO:0000256" key="4">
    <source>
        <dbReference type="ARBA" id="ARBA00022692"/>
    </source>
</evidence>
<evidence type="ECO:0000256" key="2">
    <source>
        <dbReference type="ARBA" id="ARBA00022448"/>
    </source>
</evidence>
<dbReference type="PANTHER" id="PTHR43163">
    <property type="entry name" value="DIPEPTIDE TRANSPORT SYSTEM PERMEASE PROTEIN DPPB-RELATED"/>
    <property type="match status" value="1"/>
</dbReference>
<dbReference type="Gene3D" id="1.10.3720.10">
    <property type="entry name" value="MetI-like"/>
    <property type="match status" value="1"/>
</dbReference>
<dbReference type="GO" id="GO:0055085">
    <property type="term" value="P:transmembrane transport"/>
    <property type="evidence" value="ECO:0007669"/>
    <property type="project" value="InterPro"/>
</dbReference>
<dbReference type="Proteomes" id="UP001203136">
    <property type="component" value="Unassembled WGS sequence"/>
</dbReference>
<proteinExistence type="inferred from homology"/>
<gene>
    <name evidence="9" type="ORF">K5I21_25285</name>
    <name evidence="10" type="ORF">PM006_10040</name>
</gene>
<dbReference type="SUPFAM" id="SSF161098">
    <property type="entry name" value="MetI-like"/>
    <property type="match status" value="1"/>
</dbReference>
<keyword evidence="6 7" id="KW-0472">Membrane</keyword>
<feature type="transmembrane region" description="Helical" evidence="7">
    <location>
        <begin position="184"/>
        <end position="204"/>
    </location>
</feature>
<reference evidence="10" key="2">
    <citation type="submission" date="2023-01" db="EMBL/GenBank/DDBJ databases">
        <title>Human gut microbiome strain richness.</title>
        <authorList>
            <person name="Chen-Liaw A."/>
        </authorList>
    </citation>
    <scope>NUCLEOTIDE SEQUENCE</scope>
    <source>
        <strain evidence="10">B1_m1001713B170214d0_201011</strain>
    </source>
</reference>
<dbReference type="InterPro" id="IPR000515">
    <property type="entry name" value="MetI-like"/>
</dbReference>
<reference evidence="9" key="1">
    <citation type="journal article" date="2022" name="Cell Host Microbe">
        <title>Colonization of the live biotherapeutic product VE303 and modulation of the microbiota and metabolites in healthy volunteers.</title>
        <authorList>
            <person name="Dsouza M."/>
            <person name="Menon R."/>
            <person name="Crossette E."/>
            <person name="Bhattarai S.K."/>
            <person name="Schneider J."/>
            <person name="Kim Y.G."/>
            <person name="Reddy S."/>
            <person name="Caballero S."/>
            <person name="Felix C."/>
            <person name="Cornacchione L."/>
            <person name="Hendrickson J."/>
            <person name="Watson A.R."/>
            <person name="Minot S.S."/>
            <person name="Greenfield N."/>
            <person name="Schopf L."/>
            <person name="Szabady R."/>
            <person name="Patarroyo J."/>
            <person name="Smith W."/>
            <person name="Harrison P."/>
            <person name="Kuijper E.J."/>
            <person name="Kelly C.P."/>
            <person name="Olle B."/>
            <person name="Bobilev D."/>
            <person name="Silber J.L."/>
            <person name="Bucci V."/>
            <person name="Roberts B."/>
            <person name="Faith J."/>
            <person name="Norman J.M."/>
        </authorList>
    </citation>
    <scope>NUCLEOTIDE SEQUENCE</scope>
    <source>
        <strain evidence="9">VE303-04</strain>
    </source>
</reference>
<organism evidence="9 11">
    <name type="scientific">Clostridium symbiosum</name>
    <name type="common">Bacteroides symbiosus</name>
    <dbReference type="NCBI Taxonomy" id="1512"/>
    <lineage>
        <taxon>Bacteria</taxon>
        <taxon>Bacillati</taxon>
        <taxon>Bacillota</taxon>
        <taxon>Clostridia</taxon>
        <taxon>Lachnospirales</taxon>
        <taxon>Lachnospiraceae</taxon>
        <taxon>Otoolea</taxon>
    </lineage>
</organism>
<keyword evidence="5 7" id="KW-1133">Transmembrane helix</keyword>
<dbReference type="PANTHER" id="PTHR43163:SF6">
    <property type="entry name" value="DIPEPTIDE TRANSPORT SYSTEM PERMEASE PROTEIN DPPB-RELATED"/>
    <property type="match status" value="1"/>
</dbReference>
<evidence type="ECO:0000256" key="7">
    <source>
        <dbReference type="RuleBase" id="RU363032"/>
    </source>
</evidence>
<evidence type="ECO:0000313" key="10">
    <source>
        <dbReference type="EMBL" id="MDB2000537.1"/>
    </source>
</evidence>
<dbReference type="PROSITE" id="PS50928">
    <property type="entry name" value="ABC_TM1"/>
    <property type="match status" value="1"/>
</dbReference>
<feature type="domain" description="ABC transmembrane type-1" evidence="8">
    <location>
        <begin position="97"/>
        <end position="311"/>
    </location>
</feature>
<sequence>MVKFIAKRLAISVVLLFIVTTLVFAFVHMMPGDPVLTMLGVDSNPDPVTVEKIRTELGLDQPILVQYGNYLKGIVKLDLGKSYSEKIPVVQAIASRFPRTLELAFVSLVLACLAGIPLGIIAAVRRGKLSDLMLTTVASVGTSVPVYVLGYLLVVVFALNIFNLPIAKLPASGFTAFSKDPAMHIQKIILPAVTLALGVAASIMRTTRSSMLDAMAAESIRPLRAKGLSGGKVIRKHVIRNAMIPVITIIGLQLGNLIGGTVLCETVFNWPGVASLLVKAINHRDYPLIQGCVLLISVVYIFTNMMVDIIYGILDPRVR</sequence>
<feature type="transmembrane region" description="Helical" evidence="7">
    <location>
        <begin position="144"/>
        <end position="164"/>
    </location>
</feature>
<dbReference type="InterPro" id="IPR045621">
    <property type="entry name" value="BPD_transp_1_N"/>
</dbReference>
<keyword evidence="4 7" id="KW-0812">Transmembrane</keyword>
<name>A0AAW5FB88_CLOSY</name>
<dbReference type="GO" id="GO:0005886">
    <property type="term" value="C:plasma membrane"/>
    <property type="evidence" value="ECO:0007669"/>
    <property type="project" value="UniProtKB-SubCell"/>
</dbReference>
<dbReference type="Pfam" id="PF00528">
    <property type="entry name" value="BPD_transp_1"/>
    <property type="match status" value="1"/>
</dbReference>
<evidence type="ECO:0000256" key="1">
    <source>
        <dbReference type="ARBA" id="ARBA00004651"/>
    </source>
</evidence>
<dbReference type="GeneID" id="57968343"/>
<dbReference type="EMBL" id="JAQLGM010000021">
    <property type="protein sequence ID" value="MDB2000537.1"/>
    <property type="molecule type" value="Genomic_DNA"/>
</dbReference>
<feature type="transmembrane region" description="Helical" evidence="7">
    <location>
        <begin position="242"/>
        <end position="268"/>
    </location>
</feature>
<keyword evidence="3" id="KW-1003">Cell membrane</keyword>
<evidence type="ECO:0000256" key="5">
    <source>
        <dbReference type="ARBA" id="ARBA00022989"/>
    </source>
</evidence>
<feature type="transmembrane region" description="Helical" evidence="7">
    <location>
        <begin position="103"/>
        <end position="124"/>
    </location>
</feature>
<feature type="transmembrane region" description="Helical" evidence="7">
    <location>
        <begin position="288"/>
        <end position="314"/>
    </location>
</feature>
<dbReference type="InterPro" id="IPR035906">
    <property type="entry name" value="MetI-like_sf"/>
</dbReference>
<dbReference type="EMBL" id="JAINVB010000002">
    <property type="protein sequence ID" value="MCK0089124.1"/>
    <property type="molecule type" value="Genomic_DNA"/>
</dbReference>
<evidence type="ECO:0000313" key="11">
    <source>
        <dbReference type="Proteomes" id="UP001203136"/>
    </source>
</evidence>
<comment type="similarity">
    <text evidence="7">Belongs to the binding-protein-dependent transport system permease family.</text>
</comment>
<dbReference type="Proteomes" id="UP001300871">
    <property type="component" value="Unassembled WGS sequence"/>
</dbReference>
<dbReference type="RefSeq" id="WP_003498339.1">
    <property type="nucleotide sequence ID" value="NZ_CABHNX010000242.1"/>
</dbReference>